<dbReference type="RefSeq" id="XP_062720883.1">
    <property type="nucleotide sequence ID" value="XM_062869242.1"/>
</dbReference>
<dbReference type="AlphaFoldDB" id="A0AAJ0M167"/>
<feature type="compositionally biased region" description="Polar residues" evidence="6">
    <location>
        <begin position="101"/>
        <end position="113"/>
    </location>
</feature>
<accession>A0AAJ0M167</accession>
<feature type="compositionally biased region" description="Basic and acidic residues" evidence="6">
    <location>
        <begin position="173"/>
        <end position="188"/>
    </location>
</feature>
<feature type="region of interest" description="Disordered" evidence="6">
    <location>
        <begin position="101"/>
        <end position="206"/>
    </location>
</feature>
<keyword evidence="5" id="KW-0539">Nucleus</keyword>
<gene>
    <name evidence="7" type="ORF">B0T15DRAFT_531334</name>
</gene>
<evidence type="ECO:0000256" key="4">
    <source>
        <dbReference type="ARBA" id="ARBA00023043"/>
    </source>
</evidence>
<dbReference type="InterPro" id="IPR038753">
    <property type="entry name" value="NFKBIL1"/>
</dbReference>
<dbReference type="GO" id="GO:0043124">
    <property type="term" value="P:negative regulation of canonical NF-kappaB signal transduction"/>
    <property type="evidence" value="ECO:0007669"/>
    <property type="project" value="InterPro"/>
</dbReference>
<keyword evidence="2" id="KW-0597">Phosphoprotein</keyword>
<feature type="compositionally biased region" description="Basic and acidic residues" evidence="6">
    <location>
        <begin position="136"/>
        <end position="147"/>
    </location>
</feature>
<sequence>MGVWNPDVIFNLINPEREYDTCTGHASTYGRRCRRRVAAASMADARSFLRKLATENPITASKSPDFEAAAKLTLCYQHKDQVYALVNEWRACIQLYAASTAGGSTNDRGASNQQKKEKKQRTEGGAQWEQHKKRRAEQAGRGEKAEADGSQARRKAEDRREEQQRAKQSAGQKEQEKVKAEQEHEKKTARQQQNSRQRAEEREAAEKQEWADAWSKYCRGWMSLEMDKTKITPSKIPWPVKSGSWQDVSESSVRLFFLKAVPVYLADHQGDEMYRTICNENKRWHTDKIMSRFGPDILKVPYGDALNMIAKLMVQLRVEAKMERKR</sequence>
<evidence type="ECO:0000256" key="6">
    <source>
        <dbReference type="SAM" id="MobiDB-lite"/>
    </source>
</evidence>
<feature type="compositionally biased region" description="Basic and acidic residues" evidence="6">
    <location>
        <begin position="154"/>
        <end position="165"/>
    </location>
</feature>
<protein>
    <submittedName>
        <fullName evidence="7">Uncharacterized protein</fullName>
    </submittedName>
</protein>
<keyword evidence="8" id="KW-1185">Reference proteome</keyword>
<keyword evidence="4" id="KW-0040">ANK repeat</keyword>
<evidence type="ECO:0000256" key="3">
    <source>
        <dbReference type="ARBA" id="ARBA00022737"/>
    </source>
</evidence>
<comment type="subcellular location">
    <subcellularLocation>
        <location evidence="1">Nucleus</location>
    </subcellularLocation>
</comment>
<dbReference type="Proteomes" id="UP001273166">
    <property type="component" value="Unassembled WGS sequence"/>
</dbReference>
<reference evidence="7" key="1">
    <citation type="journal article" date="2023" name="Mol. Phylogenet. Evol.">
        <title>Genome-scale phylogeny and comparative genomics of the fungal order Sordariales.</title>
        <authorList>
            <person name="Hensen N."/>
            <person name="Bonometti L."/>
            <person name="Westerberg I."/>
            <person name="Brannstrom I.O."/>
            <person name="Guillou S."/>
            <person name="Cros-Aarteil S."/>
            <person name="Calhoun S."/>
            <person name="Haridas S."/>
            <person name="Kuo A."/>
            <person name="Mondo S."/>
            <person name="Pangilinan J."/>
            <person name="Riley R."/>
            <person name="LaButti K."/>
            <person name="Andreopoulos B."/>
            <person name="Lipzen A."/>
            <person name="Chen C."/>
            <person name="Yan M."/>
            <person name="Daum C."/>
            <person name="Ng V."/>
            <person name="Clum A."/>
            <person name="Steindorff A."/>
            <person name="Ohm R.A."/>
            <person name="Martin F."/>
            <person name="Silar P."/>
            <person name="Natvig D.O."/>
            <person name="Lalanne C."/>
            <person name="Gautier V."/>
            <person name="Ament-Velasquez S.L."/>
            <person name="Kruys A."/>
            <person name="Hutchinson M.I."/>
            <person name="Powell A.J."/>
            <person name="Barry K."/>
            <person name="Miller A.N."/>
            <person name="Grigoriev I.V."/>
            <person name="Debuchy R."/>
            <person name="Gladieux P."/>
            <person name="Hiltunen Thoren M."/>
            <person name="Johannesson H."/>
        </authorList>
    </citation>
    <scope>NUCLEOTIDE SEQUENCE</scope>
    <source>
        <strain evidence="7">CBS 333.67</strain>
    </source>
</reference>
<dbReference type="GO" id="GO:0005634">
    <property type="term" value="C:nucleus"/>
    <property type="evidence" value="ECO:0007669"/>
    <property type="project" value="UniProtKB-SubCell"/>
</dbReference>
<evidence type="ECO:0000256" key="1">
    <source>
        <dbReference type="ARBA" id="ARBA00004123"/>
    </source>
</evidence>
<dbReference type="EMBL" id="JAUDZG010000004">
    <property type="protein sequence ID" value="KAK3305103.1"/>
    <property type="molecule type" value="Genomic_DNA"/>
</dbReference>
<evidence type="ECO:0000256" key="2">
    <source>
        <dbReference type="ARBA" id="ARBA00022553"/>
    </source>
</evidence>
<dbReference type="PANTHER" id="PTHR15263:SF1">
    <property type="entry name" value="NF-KAPPA-B INHIBITOR-LIKE PROTEIN 1"/>
    <property type="match status" value="1"/>
</dbReference>
<reference evidence="7" key="2">
    <citation type="submission" date="2023-06" db="EMBL/GenBank/DDBJ databases">
        <authorList>
            <consortium name="Lawrence Berkeley National Laboratory"/>
            <person name="Mondo S.J."/>
            <person name="Hensen N."/>
            <person name="Bonometti L."/>
            <person name="Westerberg I."/>
            <person name="Brannstrom I.O."/>
            <person name="Guillou S."/>
            <person name="Cros-Aarteil S."/>
            <person name="Calhoun S."/>
            <person name="Haridas S."/>
            <person name="Kuo A."/>
            <person name="Pangilinan J."/>
            <person name="Riley R."/>
            <person name="Labutti K."/>
            <person name="Andreopoulos B."/>
            <person name="Lipzen A."/>
            <person name="Chen C."/>
            <person name="Yanf M."/>
            <person name="Daum C."/>
            <person name="Ng V."/>
            <person name="Clum A."/>
            <person name="Steindorff A."/>
            <person name="Ohm R."/>
            <person name="Martin F."/>
            <person name="Silar P."/>
            <person name="Natvig D."/>
            <person name="Lalanne C."/>
            <person name="Gautier V."/>
            <person name="Ament-Velasquez S.L."/>
            <person name="Kruys A."/>
            <person name="Hutchinson M.I."/>
            <person name="Powell A.J."/>
            <person name="Barry K."/>
            <person name="Miller A.N."/>
            <person name="Grigoriev I.V."/>
            <person name="Debuchy R."/>
            <person name="Gladieux P."/>
            <person name="Thoren M.H."/>
            <person name="Johannesson H."/>
        </authorList>
    </citation>
    <scope>NUCLEOTIDE SEQUENCE</scope>
    <source>
        <strain evidence="7">CBS 333.67</strain>
    </source>
</reference>
<evidence type="ECO:0000256" key="5">
    <source>
        <dbReference type="ARBA" id="ARBA00023242"/>
    </source>
</evidence>
<proteinExistence type="predicted"/>
<dbReference type="GeneID" id="87888071"/>
<evidence type="ECO:0000313" key="8">
    <source>
        <dbReference type="Proteomes" id="UP001273166"/>
    </source>
</evidence>
<name>A0AAJ0M167_9PEZI</name>
<comment type="caution">
    <text evidence="7">The sequence shown here is derived from an EMBL/GenBank/DDBJ whole genome shotgun (WGS) entry which is preliminary data.</text>
</comment>
<keyword evidence="3" id="KW-0677">Repeat</keyword>
<dbReference type="PANTHER" id="PTHR15263">
    <property type="entry name" value="I-KAPPA-B-LIKE PROTEIN IKBL"/>
    <property type="match status" value="1"/>
</dbReference>
<feature type="compositionally biased region" description="Basic and acidic residues" evidence="6">
    <location>
        <begin position="197"/>
        <end position="206"/>
    </location>
</feature>
<organism evidence="7 8">
    <name type="scientific">Chaetomium strumarium</name>
    <dbReference type="NCBI Taxonomy" id="1170767"/>
    <lineage>
        <taxon>Eukaryota</taxon>
        <taxon>Fungi</taxon>
        <taxon>Dikarya</taxon>
        <taxon>Ascomycota</taxon>
        <taxon>Pezizomycotina</taxon>
        <taxon>Sordariomycetes</taxon>
        <taxon>Sordariomycetidae</taxon>
        <taxon>Sordariales</taxon>
        <taxon>Chaetomiaceae</taxon>
        <taxon>Chaetomium</taxon>
    </lineage>
</organism>
<evidence type="ECO:0000313" key="7">
    <source>
        <dbReference type="EMBL" id="KAK3305103.1"/>
    </source>
</evidence>